<dbReference type="PROSITE" id="PS01156">
    <property type="entry name" value="TONB_DEPENDENT_REC_2"/>
    <property type="match status" value="1"/>
</dbReference>
<evidence type="ECO:0000256" key="2">
    <source>
        <dbReference type="ARBA" id="ARBA00009810"/>
    </source>
</evidence>
<dbReference type="InterPro" id="IPR000531">
    <property type="entry name" value="Beta-barrel_TonB"/>
</dbReference>
<sequence>MSGGSALFLISFGSLVMPAMTQVAAALCVAEPYTARRFPQTLPGLKGAVDVDRFTLSLLAAACALSVTGAYAQPVTDDDAPLSYELESTTITATRTPNNSFALPASVSTVDRQQLEGAQANTLSTVLRTLPNVNYGGGPRAAAQSPAIRGLQGPRIILTVDGARRNNDGGVNTPLLIDSDLIKQVDVVRGPMSAAYGSGGLGGVMAIETLGVEDILDPGKTLGGRIKAGYHSANEELSSNLTVAARGERADVLASATYRDYGTIHTGASGDDAKYPNDGQLKSGLFKTSFSPNELNRFELGYQRFSDEMVGPTNPGGNLLFPFSQKLQREQEQYNASWAFQDAEQQLLDGKLALYQTRFTLDGDSRSVPRQPTTSTQTKTLGASLQNSSRFDAGTWSSHRLTYGVDGYRDTNENASDGQSNSVLPNGQMRALGGFVQDEMAFLDDWTLIAALRHDDYRLTSPGQEDSSHNRLSPKVALKYQPWAFLGVFVSYGEAFRAPTMTEMFGNLNTRRALFNFRPNPALKPETSKTKEVGATLAFDDLVAAGDSLRAKVTYFTEDVDDLIDQQVVGIYSRQAPFAGTGMVFQRVNVAQAERHGGELELTYRWQRLSLGAGYSRLRSRNAETGAQLYAPPDKFALGSQYRLDDNWSLSYQGQYVWAQDYDATELRRRKGYVIHDIGAAYEYKQYRVDLGVSNLFDKVYSTYQQSLATTFTYEEGRSVNLALSARF</sequence>
<dbReference type="PANTHER" id="PTHR30069">
    <property type="entry name" value="TONB-DEPENDENT OUTER MEMBRANE RECEPTOR"/>
    <property type="match status" value="1"/>
</dbReference>
<evidence type="ECO:0000256" key="3">
    <source>
        <dbReference type="ARBA" id="ARBA00022448"/>
    </source>
</evidence>
<dbReference type="InterPro" id="IPR036942">
    <property type="entry name" value="Beta-barrel_TonB_sf"/>
</dbReference>
<keyword evidence="3 10" id="KW-0813">Transport</keyword>
<dbReference type="EMBL" id="VFET01000034">
    <property type="protein sequence ID" value="TWS00931.1"/>
    <property type="molecule type" value="Genomic_DNA"/>
</dbReference>
<dbReference type="PANTHER" id="PTHR30069:SF41">
    <property type="entry name" value="HEME_HEMOPEXIN UTILIZATION PROTEIN C"/>
    <property type="match status" value="1"/>
</dbReference>
<dbReference type="InterPro" id="IPR011276">
    <property type="entry name" value="TonB_haem/Hb_rcpt"/>
</dbReference>
<dbReference type="SUPFAM" id="SSF56935">
    <property type="entry name" value="Porins"/>
    <property type="match status" value="1"/>
</dbReference>
<dbReference type="Pfam" id="PF00593">
    <property type="entry name" value="TonB_dep_Rec_b-barrel"/>
    <property type="match status" value="1"/>
</dbReference>
<evidence type="ECO:0000313" key="16">
    <source>
        <dbReference type="Proteomes" id="UP000317951"/>
    </source>
</evidence>
<keyword evidence="8 10" id="KW-0472">Membrane</keyword>
<organism evidence="15 16">
    <name type="scientific">Pseudomonas extremaustralis</name>
    <dbReference type="NCBI Taxonomy" id="359110"/>
    <lineage>
        <taxon>Bacteria</taxon>
        <taxon>Pseudomonadati</taxon>
        <taxon>Pseudomonadota</taxon>
        <taxon>Gammaproteobacteria</taxon>
        <taxon>Pseudomonadales</taxon>
        <taxon>Pseudomonadaceae</taxon>
        <taxon>Pseudomonas</taxon>
    </lineage>
</organism>
<comment type="caution">
    <text evidence="15">The sequence shown here is derived from an EMBL/GenBank/DDBJ whole genome shotgun (WGS) entry which is preliminary data.</text>
</comment>
<comment type="subcellular location">
    <subcellularLocation>
        <location evidence="1 10">Cell outer membrane</location>
        <topology evidence="1 10">Multi-pass membrane protein</topology>
    </subcellularLocation>
</comment>
<dbReference type="PROSITE" id="PS52016">
    <property type="entry name" value="TONB_DEPENDENT_REC_3"/>
    <property type="match status" value="1"/>
</dbReference>
<dbReference type="Gene3D" id="2.170.130.10">
    <property type="entry name" value="TonB-dependent receptor, plug domain"/>
    <property type="match status" value="1"/>
</dbReference>
<dbReference type="GO" id="GO:0015344">
    <property type="term" value="F:siderophore uptake transmembrane transporter activity"/>
    <property type="evidence" value="ECO:0007669"/>
    <property type="project" value="TreeGrafter"/>
</dbReference>
<evidence type="ECO:0000313" key="15">
    <source>
        <dbReference type="EMBL" id="TWS00931.1"/>
    </source>
</evidence>
<evidence type="ECO:0000256" key="4">
    <source>
        <dbReference type="ARBA" id="ARBA00022452"/>
    </source>
</evidence>
<dbReference type="OrthoDB" id="9764669at2"/>
<dbReference type="Pfam" id="PF07715">
    <property type="entry name" value="Plug"/>
    <property type="match status" value="1"/>
</dbReference>
<feature type="domain" description="TonB-dependent receptor plug" evidence="14">
    <location>
        <begin position="103"/>
        <end position="204"/>
    </location>
</feature>
<gene>
    <name evidence="15" type="ORF">FIV36_27230</name>
</gene>
<keyword evidence="9 10" id="KW-0998">Cell outer membrane</keyword>
<comment type="similarity">
    <text evidence="2 10 12">Belongs to the TonB-dependent receptor family.</text>
</comment>
<dbReference type="InterPro" id="IPR010917">
    <property type="entry name" value="TonB_rcpt_CS"/>
</dbReference>
<dbReference type="NCBIfam" id="TIGR01785">
    <property type="entry name" value="TonB-hemin"/>
    <property type="match status" value="1"/>
</dbReference>
<name>A0A5C5QB07_9PSED</name>
<keyword evidence="4 10" id="KW-1134">Transmembrane beta strand</keyword>
<accession>A0A5C5QB07</accession>
<evidence type="ECO:0000256" key="9">
    <source>
        <dbReference type="ARBA" id="ARBA00023237"/>
    </source>
</evidence>
<keyword evidence="6" id="KW-0732">Signal</keyword>
<feature type="domain" description="TonB-dependent receptor-like beta-barrel" evidence="13">
    <location>
        <begin position="295"/>
        <end position="696"/>
    </location>
</feature>
<proteinExistence type="inferred from homology"/>
<dbReference type="InterPro" id="IPR037066">
    <property type="entry name" value="Plug_dom_sf"/>
</dbReference>
<dbReference type="Proteomes" id="UP000317951">
    <property type="component" value="Unassembled WGS sequence"/>
</dbReference>
<dbReference type="InterPro" id="IPR010949">
    <property type="entry name" value="TonB_Hb/transfer/lactofer_rcpt"/>
</dbReference>
<evidence type="ECO:0000259" key="14">
    <source>
        <dbReference type="Pfam" id="PF07715"/>
    </source>
</evidence>
<protein>
    <submittedName>
        <fullName evidence="15">TonB-dependent hemoglobin/transferrin/lactoferrin family receptor</fullName>
    </submittedName>
</protein>
<evidence type="ECO:0000256" key="7">
    <source>
        <dbReference type="ARBA" id="ARBA00023077"/>
    </source>
</evidence>
<dbReference type="GO" id="GO:0015232">
    <property type="term" value="F:heme transmembrane transporter activity"/>
    <property type="evidence" value="ECO:0007669"/>
    <property type="project" value="InterPro"/>
</dbReference>
<feature type="short sequence motif" description="TonB C-terminal box" evidence="11">
    <location>
        <begin position="711"/>
        <end position="728"/>
    </location>
</feature>
<dbReference type="InterPro" id="IPR039426">
    <property type="entry name" value="TonB-dep_rcpt-like"/>
</dbReference>
<evidence type="ECO:0000256" key="8">
    <source>
        <dbReference type="ARBA" id="ARBA00023136"/>
    </source>
</evidence>
<evidence type="ECO:0000256" key="1">
    <source>
        <dbReference type="ARBA" id="ARBA00004571"/>
    </source>
</evidence>
<evidence type="ECO:0000256" key="6">
    <source>
        <dbReference type="ARBA" id="ARBA00022729"/>
    </source>
</evidence>
<evidence type="ECO:0000259" key="13">
    <source>
        <dbReference type="Pfam" id="PF00593"/>
    </source>
</evidence>
<evidence type="ECO:0000256" key="5">
    <source>
        <dbReference type="ARBA" id="ARBA00022692"/>
    </source>
</evidence>
<evidence type="ECO:0000256" key="12">
    <source>
        <dbReference type="RuleBase" id="RU003357"/>
    </source>
</evidence>
<keyword evidence="5 10" id="KW-0812">Transmembrane</keyword>
<keyword evidence="7 12" id="KW-0798">TonB box</keyword>
<dbReference type="Gene3D" id="2.40.170.20">
    <property type="entry name" value="TonB-dependent receptor, beta-barrel domain"/>
    <property type="match status" value="1"/>
</dbReference>
<evidence type="ECO:0000256" key="10">
    <source>
        <dbReference type="PROSITE-ProRule" id="PRU01360"/>
    </source>
</evidence>
<dbReference type="GO" id="GO:0044718">
    <property type="term" value="P:siderophore transmembrane transport"/>
    <property type="evidence" value="ECO:0007669"/>
    <property type="project" value="TreeGrafter"/>
</dbReference>
<evidence type="ECO:0000256" key="11">
    <source>
        <dbReference type="PROSITE-ProRule" id="PRU10144"/>
    </source>
</evidence>
<dbReference type="GO" id="GO:0009279">
    <property type="term" value="C:cell outer membrane"/>
    <property type="evidence" value="ECO:0007669"/>
    <property type="project" value="UniProtKB-SubCell"/>
</dbReference>
<dbReference type="NCBIfam" id="TIGR01786">
    <property type="entry name" value="TonB-hemlactrns"/>
    <property type="match status" value="1"/>
</dbReference>
<dbReference type="AlphaFoldDB" id="A0A5C5QB07"/>
<reference evidence="15 16" key="1">
    <citation type="submission" date="2019-06" db="EMBL/GenBank/DDBJ databases">
        <title>Pseudomonas bimorpha sp. nov. isolated from bovine raw milk and skim milk concentrate.</title>
        <authorList>
            <person name="Hofmann K."/>
            <person name="Huptas C."/>
            <person name="Doll E."/>
            <person name="Scherer S."/>
            <person name="Wenning M."/>
        </authorList>
    </citation>
    <scope>NUCLEOTIDE SEQUENCE [LARGE SCALE GENOMIC DNA]</scope>
    <source>
        <strain evidence="15 16">DSM 17835</strain>
    </source>
</reference>
<keyword evidence="15" id="KW-0675">Receptor</keyword>
<dbReference type="CDD" id="cd01347">
    <property type="entry name" value="ligand_gated_channel"/>
    <property type="match status" value="1"/>
</dbReference>
<dbReference type="InterPro" id="IPR012910">
    <property type="entry name" value="Plug_dom"/>
</dbReference>